<dbReference type="GO" id="GO:0009279">
    <property type="term" value="C:cell outer membrane"/>
    <property type="evidence" value="ECO:0007669"/>
    <property type="project" value="UniProtKB-SubCell"/>
</dbReference>
<keyword evidence="7" id="KW-0998">Cell outer membrane</keyword>
<keyword evidence="11" id="KW-1185">Reference proteome</keyword>
<evidence type="ECO:0000256" key="8">
    <source>
        <dbReference type="SAM" id="Coils"/>
    </source>
</evidence>
<keyword evidence="8" id="KW-0175">Coiled coil</keyword>
<dbReference type="OrthoDB" id="9771205at2"/>
<dbReference type="EMBL" id="QWET01000012">
    <property type="protein sequence ID" value="RIH64206.1"/>
    <property type="molecule type" value="Genomic_DNA"/>
</dbReference>
<gene>
    <name evidence="10" type="ORF">D1164_02425</name>
    <name evidence="9" type="ORF">D1164_15375</name>
</gene>
<proteinExistence type="inferred from homology"/>
<comment type="similarity">
    <text evidence="2">Belongs to the outer membrane factor (OMF) (TC 1.B.17) family.</text>
</comment>
<accession>A0A399D3G5</accession>
<evidence type="ECO:0000256" key="7">
    <source>
        <dbReference type="ARBA" id="ARBA00023237"/>
    </source>
</evidence>
<evidence type="ECO:0000256" key="5">
    <source>
        <dbReference type="ARBA" id="ARBA00022692"/>
    </source>
</evidence>
<evidence type="ECO:0000256" key="3">
    <source>
        <dbReference type="ARBA" id="ARBA00022448"/>
    </source>
</evidence>
<dbReference type="GO" id="GO:0015288">
    <property type="term" value="F:porin activity"/>
    <property type="evidence" value="ECO:0007669"/>
    <property type="project" value="TreeGrafter"/>
</dbReference>
<comment type="caution">
    <text evidence="10">The sequence shown here is derived from an EMBL/GenBank/DDBJ whole genome shotgun (WGS) entry which is preliminary data.</text>
</comment>
<evidence type="ECO:0000313" key="10">
    <source>
        <dbReference type="EMBL" id="RIH66485.1"/>
    </source>
</evidence>
<dbReference type="GO" id="GO:0015562">
    <property type="term" value="F:efflux transmembrane transporter activity"/>
    <property type="evidence" value="ECO:0007669"/>
    <property type="project" value="InterPro"/>
</dbReference>
<feature type="coiled-coil region" evidence="8">
    <location>
        <begin position="684"/>
        <end position="711"/>
    </location>
</feature>
<reference evidence="10" key="2">
    <citation type="submission" date="2018-08" db="EMBL/GenBank/DDBJ databases">
        <authorList>
            <person name="Ferrada E.E."/>
            <person name="Latorre B.A."/>
        </authorList>
    </citation>
    <scope>NUCLEOTIDE SEQUENCE</scope>
    <source>
        <strain evidence="10">SY21</strain>
    </source>
</reference>
<dbReference type="PANTHER" id="PTHR30026:SF20">
    <property type="entry name" value="OUTER MEMBRANE PROTEIN TOLC"/>
    <property type="match status" value="1"/>
</dbReference>
<name>A0A399D3G5_9BACT</name>
<dbReference type="Gene3D" id="1.20.1600.10">
    <property type="entry name" value="Outer membrane efflux proteins (OEP)"/>
    <property type="match status" value="1"/>
</dbReference>
<evidence type="ECO:0000313" key="9">
    <source>
        <dbReference type="EMBL" id="RIH64206.1"/>
    </source>
</evidence>
<dbReference type="Proteomes" id="UP000266441">
    <property type="component" value="Unassembled WGS sequence"/>
</dbReference>
<comment type="subcellular location">
    <subcellularLocation>
        <location evidence="1">Cell outer membrane</location>
    </subcellularLocation>
</comment>
<keyword evidence="6" id="KW-0472">Membrane</keyword>
<dbReference type="AlphaFoldDB" id="A0A399D3G5"/>
<evidence type="ECO:0000313" key="11">
    <source>
        <dbReference type="Proteomes" id="UP000266441"/>
    </source>
</evidence>
<dbReference type="SUPFAM" id="SSF56954">
    <property type="entry name" value="Outer membrane efflux proteins (OEP)"/>
    <property type="match status" value="1"/>
</dbReference>
<evidence type="ECO:0000256" key="2">
    <source>
        <dbReference type="ARBA" id="ARBA00007613"/>
    </source>
</evidence>
<keyword evidence="3" id="KW-0813">Transport</keyword>
<dbReference type="PANTHER" id="PTHR30026">
    <property type="entry name" value="OUTER MEMBRANE PROTEIN TOLC"/>
    <property type="match status" value="1"/>
</dbReference>
<protein>
    <submittedName>
        <fullName evidence="10">TolC family protein</fullName>
    </submittedName>
</protein>
<dbReference type="InterPro" id="IPR003423">
    <property type="entry name" value="OMP_efflux"/>
</dbReference>
<dbReference type="RefSeq" id="WP_119348359.1">
    <property type="nucleotide sequence ID" value="NZ_QWET01000002.1"/>
</dbReference>
<evidence type="ECO:0000256" key="4">
    <source>
        <dbReference type="ARBA" id="ARBA00022452"/>
    </source>
</evidence>
<keyword evidence="5" id="KW-0812">Transmembrane</keyword>
<dbReference type="GO" id="GO:1990281">
    <property type="term" value="C:efflux pump complex"/>
    <property type="evidence" value="ECO:0007669"/>
    <property type="project" value="TreeGrafter"/>
</dbReference>
<dbReference type="EMBL" id="QWET01000002">
    <property type="protein sequence ID" value="RIH66485.1"/>
    <property type="molecule type" value="Genomic_DNA"/>
</dbReference>
<evidence type="ECO:0000256" key="1">
    <source>
        <dbReference type="ARBA" id="ARBA00004442"/>
    </source>
</evidence>
<keyword evidence="4" id="KW-1134">Transmembrane beta strand</keyword>
<dbReference type="Pfam" id="PF02321">
    <property type="entry name" value="OEP"/>
    <property type="match status" value="2"/>
</dbReference>
<sequence length="780" mass="87124">MSRISIILSTVFILFVYPLVLYSQPVNVGIVADAWGKEFELLSRQVKTEIEALANAGEGAIFKELSANWQPSRATESLQDFLQDPEVDVVVTLGFLSSEAAARLPVYSKPVIAATVLDPELQELPAQSGKNSDMLHFSWIESFIQLKKDMHSFARIFEFSNLAVIIPHALYSEFRVIDTYLTGNENSFTVSFIPVEKNENPLEQLPVGTDAAMVFPLIQHSDTAITEIFSGLNEQGIPSLSVTGSTYLERGATITFTPSRAFQQVARQVAVRVVKATEENSLYDVLAVTDKPERNPIINMEGLRLTGHFPQWDELDNAILLNVSKIPGEELTLHKAIALALENNLQGKITDQDLRIAEKDIRIAQANILPQIEASGTAVQLSENLVESAMGQKGEFTITGSVSLKQIIYSEAAYANIALKKLMAENAKQSNRQTILDIVLNVSEAYISLLFAKNNLQIKNENIGATLQNLELSKAKEKSGEGSVSDVNRWISELNIGKMDLNDAEARYKAAMYRLNEQLDQPVGNSIATPDSVDVSKTILQHQHILDFYFSNPLLSEKYADFLMNEMMAYSPELEQLATAGEIVDRQKLMKIRQMYLPEVALVGSADQAFVREGVIRNPQLPVPPPPDDITWNLGLRVSIPIFEGGRKKNEIQKAAIEQEKIAWQKEDLLNKLEMGIRSNVQFLQTSYREMELAENAARAAKENFHATQDAYAQGMANVAQLTDAQSVMIQTRQMALGARYQYVLDYVNTERLQGNFSFLEDDSERVQYANRLLNYLTQE</sequence>
<organism evidence="10 11">
    <name type="scientific">Mariniphaga sediminis</name>
    <dbReference type="NCBI Taxonomy" id="1628158"/>
    <lineage>
        <taxon>Bacteria</taxon>
        <taxon>Pseudomonadati</taxon>
        <taxon>Bacteroidota</taxon>
        <taxon>Bacteroidia</taxon>
        <taxon>Marinilabiliales</taxon>
        <taxon>Prolixibacteraceae</taxon>
        <taxon>Mariniphaga</taxon>
    </lineage>
</organism>
<evidence type="ECO:0000256" key="6">
    <source>
        <dbReference type="ARBA" id="ARBA00023136"/>
    </source>
</evidence>
<dbReference type="InterPro" id="IPR051906">
    <property type="entry name" value="TolC-like"/>
</dbReference>
<reference evidence="10 11" key="1">
    <citation type="journal article" date="2015" name="Int. J. Syst. Evol. Microbiol.">
        <title>Mariniphaga sediminis sp. nov., isolated from coastal sediment.</title>
        <authorList>
            <person name="Wang F.Q."/>
            <person name="Shen Q.Y."/>
            <person name="Chen G.J."/>
            <person name="Du Z.J."/>
        </authorList>
    </citation>
    <scope>NUCLEOTIDE SEQUENCE [LARGE SCALE GENOMIC DNA]</scope>
    <source>
        <strain evidence="10 11">SY21</strain>
    </source>
</reference>